<evidence type="ECO:0000313" key="5">
    <source>
        <dbReference type="Proteomes" id="UP001265083"/>
    </source>
</evidence>
<dbReference type="PANTHER" id="PTHR37947">
    <property type="entry name" value="BLL2462 PROTEIN"/>
    <property type="match status" value="1"/>
</dbReference>
<dbReference type="EMBL" id="FNLM01000036">
    <property type="protein sequence ID" value="SDU83032.1"/>
    <property type="molecule type" value="Genomic_DNA"/>
</dbReference>
<dbReference type="AlphaFoldDB" id="A0A1H2LQB8"/>
<dbReference type="EMBL" id="JAVLUS010000044">
    <property type="protein sequence ID" value="MDS1116963.1"/>
    <property type="molecule type" value="Genomic_DNA"/>
</dbReference>
<dbReference type="SUPFAM" id="SSF52317">
    <property type="entry name" value="Class I glutamine amidotransferase-like"/>
    <property type="match status" value="1"/>
</dbReference>
<evidence type="ECO:0000313" key="2">
    <source>
        <dbReference type="EMBL" id="MDS1116963.1"/>
    </source>
</evidence>
<dbReference type="STRING" id="158898.SAMN04488548_136695"/>
<dbReference type="Pfam" id="PF07090">
    <property type="entry name" value="GATase1_like"/>
    <property type="match status" value="1"/>
</dbReference>
<dbReference type="InterPro" id="IPR029062">
    <property type="entry name" value="Class_I_gatase-like"/>
</dbReference>
<evidence type="ECO:0000313" key="3">
    <source>
        <dbReference type="EMBL" id="SDU83032.1"/>
    </source>
</evidence>
<dbReference type="Gene3D" id="3.40.50.880">
    <property type="match status" value="1"/>
</dbReference>
<protein>
    <submittedName>
        <fullName evidence="2">Glutamine amidotransferase</fullName>
    </submittedName>
    <submittedName>
        <fullName evidence="3">Uncharacterized membrane protein</fullName>
    </submittedName>
</protein>
<dbReference type="PIRSF" id="PIRSF034405">
    <property type="entry name" value="UCP034405"/>
    <property type="match status" value="1"/>
</dbReference>
<accession>A0A1H2LQB8</accession>
<dbReference type="CDD" id="cd03143">
    <property type="entry name" value="A4_beta-galactosidase_middle_domain"/>
    <property type="match status" value="1"/>
</dbReference>
<keyword evidence="2" id="KW-0315">Glutamine amidotransferase</keyword>
<name>A0A1H2LQB8_9ACTN</name>
<reference evidence="3 4" key="1">
    <citation type="submission" date="2016-10" db="EMBL/GenBank/DDBJ databases">
        <authorList>
            <person name="de Groot N.N."/>
        </authorList>
    </citation>
    <scope>NUCLEOTIDE SEQUENCE [LARGE SCALE GENOMIC DNA]</scope>
    <source>
        <strain evidence="3 4">DSM 44215</strain>
    </source>
</reference>
<dbReference type="InterPro" id="IPR010768">
    <property type="entry name" value="GATase1-like"/>
</dbReference>
<keyword evidence="5" id="KW-1185">Reference proteome</keyword>
<dbReference type="RefSeq" id="WP_074854044.1">
    <property type="nucleotide sequence ID" value="NZ_FNLM01000036.1"/>
</dbReference>
<sequence>MTPLTILVAGESWIKHTIHMKGFDQFHNTEYEEGATVFLDNLAAEGHEVTYVRGHEISSRFPKTAQEIDHYDVVVISDIGSNSFQLPDETFLRSEMSPNRLGVVADYVRRGGGLVMVGGYLSFTGIDAKARFGMTPLADVLPVTMLTYDDRIEVPEGCKVEVRLPGHPVLGDTPNEWPPLLGYNRVIPRDDAEVVARSGDDPILVTGTFGSGRAVAFTSDLAPHWAPPEFVEWTSYAHLWSSILSWAGGRS</sequence>
<evidence type="ECO:0000313" key="4">
    <source>
        <dbReference type="Proteomes" id="UP000183180"/>
    </source>
</evidence>
<dbReference type="OrthoDB" id="9781333at2"/>
<reference evidence="2 5" key="2">
    <citation type="submission" date="2023-08" db="EMBL/GenBank/DDBJ databases">
        <title>Bioegradation of LLDPE and BLDPE plastic by marine bacteria from coast plastic debris.</title>
        <authorList>
            <person name="Rong Z."/>
        </authorList>
    </citation>
    <scope>NUCLEOTIDE SEQUENCE [LARGE SCALE GENOMIC DNA]</scope>
    <source>
        <strain evidence="2 5">Z-2</strain>
    </source>
</reference>
<dbReference type="InterPro" id="IPR017027">
    <property type="entry name" value="STM3548-like"/>
</dbReference>
<evidence type="ECO:0000259" key="1">
    <source>
        <dbReference type="Pfam" id="PF07090"/>
    </source>
</evidence>
<dbReference type="Proteomes" id="UP000183180">
    <property type="component" value="Unassembled WGS sequence"/>
</dbReference>
<feature type="domain" description="Putative glutamine amidotransferase" evidence="1">
    <location>
        <begin position="6"/>
        <end position="246"/>
    </location>
</feature>
<dbReference type="PANTHER" id="PTHR37947:SF1">
    <property type="entry name" value="BLL2462 PROTEIN"/>
    <property type="match status" value="1"/>
</dbReference>
<dbReference type="Proteomes" id="UP001265083">
    <property type="component" value="Unassembled WGS sequence"/>
</dbReference>
<proteinExistence type="predicted"/>
<gene>
    <name evidence="2" type="ORF">RD149_24835</name>
    <name evidence="3" type="ORF">SAMN04488548_136695</name>
</gene>
<organism evidence="3 4">
    <name type="scientific">Gordonia westfalica</name>
    <dbReference type="NCBI Taxonomy" id="158898"/>
    <lineage>
        <taxon>Bacteria</taxon>
        <taxon>Bacillati</taxon>
        <taxon>Actinomycetota</taxon>
        <taxon>Actinomycetes</taxon>
        <taxon>Mycobacteriales</taxon>
        <taxon>Gordoniaceae</taxon>
        <taxon>Gordonia</taxon>
    </lineage>
</organism>